<dbReference type="InterPro" id="IPR051794">
    <property type="entry name" value="PG_Endopeptidase_C40"/>
</dbReference>
<dbReference type="Pfam" id="PF00877">
    <property type="entry name" value="NLPC_P60"/>
    <property type="match status" value="1"/>
</dbReference>
<dbReference type="PROSITE" id="PS51935">
    <property type="entry name" value="NLPC_P60"/>
    <property type="match status" value="1"/>
</dbReference>
<dbReference type="GO" id="GO:0006508">
    <property type="term" value="P:proteolysis"/>
    <property type="evidence" value="ECO:0007669"/>
    <property type="project" value="UniProtKB-KW"/>
</dbReference>
<evidence type="ECO:0000313" key="9">
    <source>
        <dbReference type="Proteomes" id="UP000243342"/>
    </source>
</evidence>
<name>A0A1J7C124_9ACTN</name>
<dbReference type="InterPro" id="IPR038765">
    <property type="entry name" value="Papain-like_cys_pep_sf"/>
</dbReference>
<keyword evidence="3" id="KW-0378">Hydrolase</keyword>
<reference evidence="8 9" key="1">
    <citation type="submission" date="2016-10" db="EMBL/GenBank/DDBJ databases">
        <title>Genome sequence of Streptomyces gilvigriseus MUSC 26.</title>
        <authorList>
            <person name="Lee L.-H."/>
            <person name="Ser H.-L."/>
        </authorList>
    </citation>
    <scope>NUCLEOTIDE SEQUENCE [LARGE SCALE GENOMIC DNA]</scope>
    <source>
        <strain evidence="8 9">MUSC 26</strain>
    </source>
</reference>
<dbReference type="Proteomes" id="UP000243342">
    <property type="component" value="Unassembled WGS sequence"/>
</dbReference>
<dbReference type="EMBL" id="MLCF01000172">
    <property type="protein sequence ID" value="OIV35268.1"/>
    <property type="molecule type" value="Genomic_DNA"/>
</dbReference>
<feature type="compositionally biased region" description="Low complexity" evidence="6">
    <location>
        <begin position="237"/>
        <end position="252"/>
    </location>
</feature>
<evidence type="ECO:0000256" key="1">
    <source>
        <dbReference type="ARBA" id="ARBA00007074"/>
    </source>
</evidence>
<feature type="region of interest" description="Disordered" evidence="6">
    <location>
        <begin position="237"/>
        <end position="261"/>
    </location>
</feature>
<comment type="caution">
    <text evidence="8">The sequence shown here is derived from an EMBL/GenBank/DDBJ whole genome shotgun (WGS) entry which is preliminary data.</text>
</comment>
<keyword evidence="2" id="KW-0645">Protease</keyword>
<keyword evidence="4" id="KW-0788">Thiol protease</keyword>
<dbReference type="SUPFAM" id="SSF54001">
    <property type="entry name" value="Cysteine proteinases"/>
    <property type="match status" value="1"/>
</dbReference>
<feature type="compositionally biased region" description="Basic residues" evidence="6">
    <location>
        <begin position="1"/>
        <end position="11"/>
    </location>
</feature>
<protein>
    <recommendedName>
        <fullName evidence="7">NlpC/P60 domain-containing protein</fullName>
    </recommendedName>
</protein>
<evidence type="ECO:0000259" key="7">
    <source>
        <dbReference type="PROSITE" id="PS51935"/>
    </source>
</evidence>
<evidence type="ECO:0000256" key="6">
    <source>
        <dbReference type="SAM" id="MobiDB-lite"/>
    </source>
</evidence>
<evidence type="ECO:0000256" key="3">
    <source>
        <dbReference type="ARBA" id="ARBA00022801"/>
    </source>
</evidence>
<dbReference type="PANTHER" id="PTHR47359:SF3">
    <property type="entry name" value="NLP_P60 DOMAIN-CONTAINING PROTEIN-RELATED"/>
    <property type="match status" value="1"/>
</dbReference>
<evidence type="ECO:0000256" key="5">
    <source>
        <dbReference type="SAM" id="Coils"/>
    </source>
</evidence>
<evidence type="ECO:0000256" key="4">
    <source>
        <dbReference type="ARBA" id="ARBA00022807"/>
    </source>
</evidence>
<dbReference type="RefSeq" id="WP_071658773.1">
    <property type="nucleotide sequence ID" value="NZ_MLCF01000172.1"/>
</dbReference>
<dbReference type="InterPro" id="IPR000064">
    <property type="entry name" value="NLP_P60_dom"/>
</dbReference>
<evidence type="ECO:0000313" key="8">
    <source>
        <dbReference type="EMBL" id="OIV35268.1"/>
    </source>
</evidence>
<dbReference type="Gene3D" id="3.90.1720.10">
    <property type="entry name" value="endopeptidase domain like (from Nostoc punctiforme)"/>
    <property type="match status" value="1"/>
</dbReference>
<evidence type="ECO:0000256" key="2">
    <source>
        <dbReference type="ARBA" id="ARBA00022670"/>
    </source>
</evidence>
<dbReference type="STRING" id="1428644.BIV57_22460"/>
<dbReference type="Gene3D" id="6.10.250.3150">
    <property type="match status" value="1"/>
</dbReference>
<dbReference type="AlphaFoldDB" id="A0A1J7C124"/>
<feature type="domain" description="NlpC/P60" evidence="7">
    <location>
        <begin position="266"/>
        <end position="382"/>
    </location>
</feature>
<gene>
    <name evidence="8" type="ORF">BIV57_22460</name>
</gene>
<dbReference type="OrthoDB" id="5177647at2"/>
<organism evidence="8 9">
    <name type="scientific">Mangrovactinospora gilvigrisea</name>
    <dbReference type="NCBI Taxonomy" id="1428644"/>
    <lineage>
        <taxon>Bacteria</taxon>
        <taxon>Bacillati</taxon>
        <taxon>Actinomycetota</taxon>
        <taxon>Actinomycetes</taxon>
        <taxon>Kitasatosporales</taxon>
        <taxon>Streptomycetaceae</taxon>
        <taxon>Mangrovactinospora</taxon>
    </lineage>
</organism>
<feature type="region of interest" description="Disordered" evidence="6">
    <location>
        <begin position="1"/>
        <end position="21"/>
    </location>
</feature>
<dbReference type="PANTHER" id="PTHR47359">
    <property type="entry name" value="PEPTIDOGLYCAN DL-ENDOPEPTIDASE CWLO"/>
    <property type="match status" value="1"/>
</dbReference>
<sequence length="382" mass="40124">MAPHSRHRKPRSALASRGGQTATGATIAALATVTVMAQASHADPQPSIADVQKQVDELNHQSEAATQNYDQAQERTAGLQKQVNKLEDKLAGKTAAMQSTQDAIGRLAVAQYQSGGVSEVMKLALAKDPTQYLSGMDLIKQVSQNQTDTLKQYVHDRAQVQQSATAANSKLAELQKEQAKAAAAKRSVLAKLKQSQDLLKHLTAQQKAKLAAEQKAKEEAAAKQAAKIAAAAAKKAKEQQSSGSGSSGSSSGSSGGSSSGSSANAAQITAKALAFAKAQLGEPYVFGSNGPNSWDCSSLMQASYRAAGVSIPRTTFEQVKIGHRVSLSDIKVGDLIFYYSDISHVAMYIGNGKMIQAPHTGAYVDEGPITEMPIYGVVRVVG</sequence>
<accession>A0A1J7C124</accession>
<comment type="similarity">
    <text evidence="1">Belongs to the peptidase C40 family.</text>
</comment>
<keyword evidence="5" id="KW-0175">Coiled coil</keyword>
<feature type="coiled-coil region" evidence="5">
    <location>
        <begin position="157"/>
        <end position="184"/>
    </location>
</feature>
<keyword evidence="9" id="KW-1185">Reference proteome</keyword>
<proteinExistence type="inferred from homology"/>
<dbReference type="GO" id="GO:0008234">
    <property type="term" value="F:cysteine-type peptidase activity"/>
    <property type="evidence" value="ECO:0007669"/>
    <property type="project" value="UniProtKB-KW"/>
</dbReference>
<feature type="coiled-coil region" evidence="5">
    <location>
        <begin position="48"/>
        <end position="103"/>
    </location>
</feature>